<sequence>MPLAIVTPIHPSRSRLRLCATITALATSAVLLLSGCADAEPSVDAGSDHSLVAEHDLDGLNARDVIKRLDTTKVSDRSSELIASIEPEQLVLSDDQNKQTTLPMPKDEFYVSIAPYRGQTHECYFHSLTTCRGELANTDVDVTVVEATSGRTILDETLRTYDNGFVGIWLPRGIDASLTVSAEGRTAKQDVSTRADDPTCLTGFQLT</sequence>
<dbReference type="NCBIfam" id="NF038094">
    <property type="entry name" value="CueP_fam"/>
    <property type="match status" value="1"/>
</dbReference>
<dbReference type="InterPro" id="IPR047808">
    <property type="entry name" value="CueP-like"/>
</dbReference>
<name>A0A2N6VQE1_9MICO</name>
<evidence type="ECO:0000256" key="1">
    <source>
        <dbReference type="SAM" id="SignalP"/>
    </source>
</evidence>
<evidence type="ECO:0008006" key="4">
    <source>
        <dbReference type="Google" id="ProtNLM"/>
    </source>
</evidence>
<feature type="signal peptide" evidence="1">
    <location>
        <begin position="1"/>
        <end position="39"/>
    </location>
</feature>
<organism evidence="2 3">
    <name type="scientific">Brevibacterium paucivorans</name>
    <dbReference type="NCBI Taxonomy" id="170994"/>
    <lineage>
        <taxon>Bacteria</taxon>
        <taxon>Bacillati</taxon>
        <taxon>Actinomycetota</taxon>
        <taxon>Actinomycetes</taxon>
        <taxon>Micrococcales</taxon>
        <taxon>Brevibacteriaceae</taxon>
        <taxon>Brevibacterium</taxon>
    </lineage>
</organism>
<proteinExistence type="predicted"/>
<comment type="caution">
    <text evidence="2">The sequence shown here is derived from an EMBL/GenBank/DDBJ whole genome shotgun (WGS) entry which is preliminary data.</text>
</comment>
<protein>
    <recommendedName>
        <fullName evidence="4">CueP family metal-binding protein</fullName>
    </recommendedName>
</protein>
<accession>A0A2N6VQE1</accession>
<dbReference type="Gene3D" id="2.60.40.3700">
    <property type="match status" value="1"/>
</dbReference>
<gene>
    <name evidence="2" type="ORF">CJ199_03060</name>
</gene>
<dbReference type="RefSeq" id="WP_102238008.1">
    <property type="nucleotide sequence ID" value="NZ_PNHK01000001.1"/>
</dbReference>
<reference evidence="2 3" key="1">
    <citation type="submission" date="2017-09" db="EMBL/GenBank/DDBJ databases">
        <title>Bacterial strain isolated from the female urinary microbiota.</title>
        <authorList>
            <person name="Thomas-White K."/>
            <person name="Kumar N."/>
            <person name="Forster S."/>
            <person name="Putonti C."/>
            <person name="Lawley T."/>
            <person name="Wolfe A.J."/>
        </authorList>
    </citation>
    <scope>NUCLEOTIDE SEQUENCE [LARGE SCALE GENOMIC DNA]</scope>
    <source>
        <strain evidence="2 3">UMB1301</strain>
    </source>
</reference>
<feature type="chain" id="PRO_5014814815" description="CueP family metal-binding protein" evidence="1">
    <location>
        <begin position="40"/>
        <end position="207"/>
    </location>
</feature>
<dbReference type="Proteomes" id="UP000235598">
    <property type="component" value="Unassembled WGS sequence"/>
</dbReference>
<dbReference type="AlphaFoldDB" id="A0A2N6VQE1"/>
<dbReference type="Pfam" id="PF21172">
    <property type="entry name" value="CueP"/>
    <property type="match status" value="1"/>
</dbReference>
<evidence type="ECO:0000313" key="2">
    <source>
        <dbReference type="EMBL" id="PMD06361.1"/>
    </source>
</evidence>
<evidence type="ECO:0000313" key="3">
    <source>
        <dbReference type="Proteomes" id="UP000235598"/>
    </source>
</evidence>
<keyword evidence="1" id="KW-0732">Signal</keyword>
<dbReference type="EMBL" id="PNHK01000001">
    <property type="protein sequence ID" value="PMD06361.1"/>
    <property type="molecule type" value="Genomic_DNA"/>
</dbReference>
<dbReference type="OrthoDB" id="73040at2"/>